<dbReference type="PANTHER" id="PTHR43581:SF2">
    <property type="entry name" value="EXCINUCLEASE ATPASE SUBUNIT"/>
    <property type="match status" value="1"/>
</dbReference>
<dbReference type="Gene3D" id="3.40.50.300">
    <property type="entry name" value="P-loop containing nucleotide triphosphate hydrolases"/>
    <property type="match status" value="1"/>
</dbReference>
<dbReference type="InterPro" id="IPR051396">
    <property type="entry name" value="Bact_Antivir_Def_Nuclease"/>
</dbReference>
<dbReference type="GO" id="GO:0005524">
    <property type="term" value="F:ATP binding"/>
    <property type="evidence" value="ECO:0007669"/>
    <property type="project" value="InterPro"/>
</dbReference>
<evidence type="ECO:0000313" key="5">
    <source>
        <dbReference type="Proteomes" id="UP000559626"/>
    </source>
</evidence>
<feature type="domain" description="ATPase AAA-type core" evidence="2">
    <location>
        <begin position="255"/>
        <end position="337"/>
    </location>
</feature>
<dbReference type="InterPro" id="IPR027417">
    <property type="entry name" value="P-loop_NTPase"/>
</dbReference>
<feature type="region of interest" description="Disordered" evidence="1">
    <location>
        <begin position="416"/>
        <end position="458"/>
    </location>
</feature>
<feature type="domain" description="Rad50/SbcC-type AAA" evidence="3">
    <location>
        <begin position="15"/>
        <end position="61"/>
    </location>
</feature>
<dbReference type="Proteomes" id="UP000559626">
    <property type="component" value="Unassembled WGS sequence"/>
</dbReference>
<comment type="caution">
    <text evidence="4">The sequence shown here is derived from an EMBL/GenBank/DDBJ whole genome shotgun (WGS) entry which is preliminary data.</text>
</comment>
<organism evidence="4 5">
    <name type="scientific">Hymenobacter polaris</name>
    <dbReference type="NCBI Taxonomy" id="2682546"/>
    <lineage>
        <taxon>Bacteria</taxon>
        <taxon>Pseudomonadati</taxon>
        <taxon>Bacteroidota</taxon>
        <taxon>Cytophagia</taxon>
        <taxon>Cytophagales</taxon>
        <taxon>Hymenobacteraceae</taxon>
        <taxon>Hymenobacter</taxon>
    </lineage>
</organism>
<dbReference type="InterPro" id="IPR003959">
    <property type="entry name" value="ATPase_AAA_core"/>
</dbReference>
<evidence type="ECO:0000259" key="2">
    <source>
        <dbReference type="Pfam" id="PF13304"/>
    </source>
</evidence>
<proteinExistence type="predicted"/>
<dbReference type="SUPFAM" id="SSF52540">
    <property type="entry name" value="P-loop containing nucleoside triphosphate hydrolases"/>
    <property type="match status" value="1"/>
</dbReference>
<evidence type="ECO:0000259" key="3">
    <source>
        <dbReference type="Pfam" id="PF13476"/>
    </source>
</evidence>
<dbReference type="Pfam" id="PF13304">
    <property type="entry name" value="AAA_21"/>
    <property type="match status" value="1"/>
</dbReference>
<reference evidence="4 5" key="1">
    <citation type="submission" date="2020-04" db="EMBL/GenBank/DDBJ databases">
        <title>Hymenobacter polaris sp. nov., isolated from Arctic soil.</title>
        <authorList>
            <person name="Dahal R.H."/>
        </authorList>
    </citation>
    <scope>NUCLEOTIDE SEQUENCE [LARGE SCALE GENOMIC DNA]</scope>
    <source>
        <strain evidence="4 5">RP-2-7</strain>
    </source>
</reference>
<dbReference type="Pfam" id="PF13476">
    <property type="entry name" value="AAA_23"/>
    <property type="match status" value="1"/>
</dbReference>
<name>A0A7Y0FKG2_9BACT</name>
<evidence type="ECO:0000256" key="1">
    <source>
        <dbReference type="SAM" id="MobiDB-lite"/>
    </source>
</evidence>
<sequence length="458" mass="51256">MSDKPITPPPAYFLSLSLENVRSFGEKQTISFSRKDGRPAQWTIILGDNGVGKTTALKALAGLETAYIKQPNARKRDYSPILSYLFSRKWFPFRSGTKELGVRYEYSEGLILRQLDGEIKVDWANVTCAVGESNEFEGSYSEYSTYEANEFICYGYGAGRTTGISTLSESPETVDTCASLFDDRADLLNPEEWFLFADYRMAKDKDPLTTQNFNLLKAALLKVMEEGEVTDMDVSPVALGGGSPRQGVRFKTPYGWVRLRDMSLGYQTLVVWLTDFASKLFIRYPDSKNPLEEPAIVLIDEIDLHLHPSWQRKLIGFLSGIFKNTQFIATAHSPLVVQAATDAEANVVLLKREGDQTIVYQNPEDVRGWRVDQILTSSFFNLETARSVETENKLARQAALLNKVKLTAKERKELEALTQELEGQPMGSTSPHAEAEEAELLRQITERLGRQPSASAAG</sequence>
<dbReference type="GO" id="GO:0006302">
    <property type="term" value="P:double-strand break repair"/>
    <property type="evidence" value="ECO:0007669"/>
    <property type="project" value="InterPro"/>
</dbReference>
<dbReference type="AlphaFoldDB" id="A0A7Y0FKG2"/>
<accession>A0A7Y0FKG2</accession>
<dbReference type="GO" id="GO:0016887">
    <property type="term" value="F:ATP hydrolysis activity"/>
    <property type="evidence" value="ECO:0007669"/>
    <property type="project" value="InterPro"/>
</dbReference>
<protein>
    <submittedName>
        <fullName evidence="4">AAA family ATPase</fullName>
    </submittedName>
</protein>
<dbReference type="InterPro" id="IPR038729">
    <property type="entry name" value="Rad50/SbcC_AAA"/>
</dbReference>
<keyword evidence="5" id="KW-1185">Reference proteome</keyword>
<evidence type="ECO:0000313" key="4">
    <source>
        <dbReference type="EMBL" id="NML63673.1"/>
    </source>
</evidence>
<dbReference type="PANTHER" id="PTHR43581">
    <property type="entry name" value="ATP/GTP PHOSPHATASE"/>
    <property type="match status" value="1"/>
</dbReference>
<gene>
    <name evidence="4" type="ORF">HHL22_00465</name>
</gene>
<dbReference type="EMBL" id="JABBGH010000001">
    <property type="protein sequence ID" value="NML63673.1"/>
    <property type="molecule type" value="Genomic_DNA"/>
</dbReference>